<dbReference type="Proteomes" id="UP000053558">
    <property type="component" value="Unassembled WGS sequence"/>
</dbReference>
<dbReference type="EMBL" id="JH711580">
    <property type="protein sequence ID" value="EIW79671.1"/>
    <property type="molecule type" value="Genomic_DNA"/>
</dbReference>
<gene>
    <name evidence="3" type="ORF">CONPUDRAFT_137951</name>
</gene>
<evidence type="ECO:0000313" key="4">
    <source>
        <dbReference type="Proteomes" id="UP000053558"/>
    </source>
</evidence>
<sequence>MTFYSPPRPMPSPTKLRKPRPGQATETEVQKATAPSSGWVTTTKPTPSRTLQFAVASLDAGTGRVETNGAVWSSTSARPQTHVEQYWAARALTAETVLSAHTSHQRELSEVKHREEARRQREIEAVVHVNEVRQHKLEKFVAALVAVLVGLFCFVTYMMYASMKISTSRNKGMHFTIPILSPFTSVVEHETGVIGTRAVTIFILVLGIVAYASIRRWMRRT</sequence>
<organism evidence="3 4">
    <name type="scientific">Coniophora puteana (strain RWD-64-598)</name>
    <name type="common">Brown rot fungus</name>
    <dbReference type="NCBI Taxonomy" id="741705"/>
    <lineage>
        <taxon>Eukaryota</taxon>
        <taxon>Fungi</taxon>
        <taxon>Dikarya</taxon>
        <taxon>Basidiomycota</taxon>
        <taxon>Agaricomycotina</taxon>
        <taxon>Agaricomycetes</taxon>
        <taxon>Agaricomycetidae</taxon>
        <taxon>Boletales</taxon>
        <taxon>Coniophorineae</taxon>
        <taxon>Coniophoraceae</taxon>
        <taxon>Coniophora</taxon>
    </lineage>
</organism>
<evidence type="ECO:0000256" key="1">
    <source>
        <dbReference type="SAM" id="MobiDB-lite"/>
    </source>
</evidence>
<evidence type="ECO:0000313" key="3">
    <source>
        <dbReference type="EMBL" id="EIW79671.1"/>
    </source>
</evidence>
<dbReference type="RefSeq" id="XP_007770044.1">
    <property type="nucleotide sequence ID" value="XM_007771854.1"/>
</dbReference>
<feature type="region of interest" description="Disordered" evidence="1">
    <location>
        <begin position="1"/>
        <end position="45"/>
    </location>
</feature>
<keyword evidence="2" id="KW-0472">Membrane</keyword>
<protein>
    <submittedName>
        <fullName evidence="3">Uncharacterized protein</fullName>
    </submittedName>
</protein>
<feature type="compositionally biased region" description="Polar residues" evidence="1">
    <location>
        <begin position="33"/>
        <end position="45"/>
    </location>
</feature>
<feature type="transmembrane region" description="Helical" evidence="2">
    <location>
        <begin position="194"/>
        <end position="214"/>
    </location>
</feature>
<dbReference type="GeneID" id="19201109"/>
<feature type="compositionally biased region" description="Pro residues" evidence="1">
    <location>
        <begin position="1"/>
        <end position="12"/>
    </location>
</feature>
<keyword evidence="2" id="KW-1133">Transmembrane helix</keyword>
<comment type="caution">
    <text evidence="3">The sequence shown here is derived from an EMBL/GenBank/DDBJ whole genome shotgun (WGS) entry which is preliminary data.</text>
</comment>
<accession>A0A5M3MM60</accession>
<name>A0A5M3MM60_CONPW</name>
<keyword evidence="4" id="KW-1185">Reference proteome</keyword>
<dbReference type="OMA" id="AYACFRY"/>
<dbReference type="OrthoDB" id="3265172at2759"/>
<proteinExistence type="predicted"/>
<evidence type="ECO:0000256" key="2">
    <source>
        <dbReference type="SAM" id="Phobius"/>
    </source>
</evidence>
<reference evidence="4" key="1">
    <citation type="journal article" date="2012" name="Science">
        <title>The Paleozoic origin of enzymatic lignin decomposition reconstructed from 31 fungal genomes.</title>
        <authorList>
            <person name="Floudas D."/>
            <person name="Binder M."/>
            <person name="Riley R."/>
            <person name="Barry K."/>
            <person name="Blanchette R.A."/>
            <person name="Henrissat B."/>
            <person name="Martinez A.T."/>
            <person name="Otillar R."/>
            <person name="Spatafora J.W."/>
            <person name="Yadav J.S."/>
            <person name="Aerts A."/>
            <person name="Benoit I."/>
            <person name="Boyd A."/>
            <person name="Carlson A."/>
            <person name="Copeland A."/>
            <person name="Coutinho P.M."/>
            <person name="de Vries R.P."/>
            <person name="Ferreira P."/>
            <person name="Findley K."/>
            <person name="Foster B."/>
            <person name="Gaskell J."/>
            <person name="Glotzer D."/>
            <person name="Gorecki P."/>
            <person name="Heitman J."/>
            <person name="Hesse C."/>
            <person name="Hori C."/>
            <person name="Igarashi K."/>
            <person name="Jurgens J.A."/>
            <person name="Kallen N."/>
            <person name="Kersten P."/>
            <person name="Kohler A."/>
            <person name="Kuees U."/>
            <person name="Kumar T.K.A."/>
            <person name="Kuo A."/>
            <person name="LaButti K."/>
            <person name="Larrondo L.F."/>
            <person name="Lindquist E."/>
            <person name="Ling A."/>
            <person name="Lombard V."/>
            <person name="Lucas S."/>
            <person name="Lundell T."/>
            <person name="Martin R."/>
            <person name="McLaughlin D.J."/>
            <person name="Morgenstern I."/>
            <person name="Morin E."/>
            <person name="Murat C."/>
            <person name="Nagy L.G."/>
            <person name="Nolan M."/>
            <person name="Ohm R.A."/>
            <person name="Patyshakuliyeva A."/>
            <person name="Rokas A."/>
            <person name="Ruiz-Duenas F.J."/>
            <person name="Sabat G."/>
            <person name="Salamov A."/>
            <person name="Samejima M."/>
            <person name="Schmutz J."/>
            <person name="Slot J.C."/>
            <person name="St John F."/>
            <person name="Stenlid J."/>
            <person name="Sun H."/>
            <person name="Sun S."/>
            <person name="Syed K."/>
            <person name="Tsang A."/>
            <person name="Wiebenga A."/>
            <person name="Young D."/>
            <person name="Pisabarro A."/>
            <person name="Eastwood D.C."/>
            <person name="Martin F."/>
            <person name="Cullen D."/>
            <person name="Grigoriev I.V."/>
            <person name="Hibbett D.S."/>
        </authorList>
    </citation>
    <scope>NUCLEOTIDE SEQUENCE [LARGE SCALE GENOMIC DNA]</scope>
    <source>
        <strain evidence="4">RWD-64-598 SS2</strain>
    </source>
</reference>
<dbReference type="KEGG" id="cput:CONPUDRAFT_137951"/>
<feature type="transmembrane region" description="Helical" evidence="2">
    <location>
        <begin position="140"/>
        <end position="160"/>
    </location>
</feature>
<keyword evidence="2" id="KW-0812">Transmembrane</keyword>
<dbReference type="AlphaFoldDB" id="A0A5M3MM60"/>